<feature type="region of interest" description="Disordered" evidence="1">
    <location>
        <begin position="131"/>
        <end position="155"/>
    </location>
</feature>
<keyword evidence="2" id="KW-0732">Signal</keyword>
<feature type="compositionally biased region" description="Polar residues" evidence="1">
    <location>
        <begin position="131"/>
        <end position="143"/>
    </location>
</feature>
<sequence>MIIETFLSIAFLYALAAHSRQSHHVGLFETQWPASSERDYCISKEPTVKCSGCGLPMHNLRCPLHAHAPYYRARRLCPIHILVDTENADAGSAHDAPISLVEMGIGTVRNDINHALSAASAQPPLEQMSIHATTSSQTKSLRPTQPAMHEGNQAETTASQTLRAVGPMKSRLFRFLEFTVDSI</sequence>
<accession>A0A0D2L107</accession>
<evidence type="ECO:0000313" key="3">
    <source>
        <dbReference type="EMBL" id="KJA20362.1"/>
    </source>
</evidence>
<protein>
    <submittedName>
        <fullName evidence="3">Uncharacterized protein</fullName>
    </submittedName>
</protein>
<reference evidence="4" key="1">
    <citation type="submission" date="2014-04" db="EMBL/GenBank/DDBJ databases">
        <title>Evolutionary Origins and Diversification of the Mycorrhizal Mutualists.</title>
        <authorList>
            <consortium name="DOE Joint Genome Institute"/>
            <consortium name="Mycorrhizal Genomics Consortium"/>
            <person name="Kohler A."/>
            <person name="Kuo A."/>
            <person name="Nagy L.G."/>
            <person name="Floudas D."/>
            <person name="Copeland A."/>
            <person name="Barry K.W."/>
            <person name="Cichocki N."/>
            <person name="Veneault-Fourrey C."/>
            <person name="LaButti K."/>
            <person name="Lindquist E.A."/>
            <person name="Lipzen A."/>
            <person name="Lundell T."/>
            <person name="Morin E."/>
            <person name="Murat C."/>
            <person name="Riley R."/>
            <person name="Ohm R."/>
            <person name="Sun H."/>
            <person name="Tunlid A."/>
            <person name="Henrissat B."/>
            <person name="Grigoriev I.V."/>
            <person name="Hibbett D.S."/>
            <person name="Martin F."/>
        </authorList>
    </citation>
    <scope>NUCLEOTIDE SEQUENCE [LARGE SCALE GENOMIC DNA]</scope>
    <source>
        <strain evidence="4">FD-334 SS-4</strain>
    </source>
</reference>
<dbReference type="AlphaFoldDB" id="A0A0D2L107"/>
<dbReference type="EMBL" id="KN817568">
    <property type="protein sequence ID" value="KJA20362.1"/>
    <property type="molecule type" value="Genomic_DNA"/>
</dbReference>
<evidence type="ECO:0000313" key="4">
    <source>
        <dbReference type="Proteomes" id="UP000054270"/>
    </source>
</evidence>
<feature type="chain" id="PRO_5002246000" evidence="2">
    <location>
        <begin position="17"/>
        <end position="183"/>
    </location>
</feature>
<gene>
    <name evidence="3" type="ORF">HYPSUDRAFT_817720</name>
</gene>
<evidence type="ECO:0000256" key="1">
    <source>
        <dbReference type="SAM" id="MobiDB-lite"/>
    </source>
</evidence>
<keyword evidence="4" id="KW-1185">Reference proteome</keyword>
<proteinExistence type="predicted"/>
<organism evidence="3 4">
    <name type="scientific">Hypholoma sublateritium (strain FD-334 SS-4)</name>
    <dbReference type="NCBI Taxonomy" id="945553"/>
    <lineage>
        <taxon>Eukaryota</taxon>
        <taxon>Fungi</taxon>
        <taxon>Dikarya</taxon>
        <taxon>Basidiomycota</taxon>
        <taxon>Agaricomycotina</taxon>
        <taxon>Agaricomycetes</taxon>
        <taxon>Agaricomycetidae</taxon>
        <taxon>Agaricales</taxon>
        <taxon>Agaricineae</taxon>
        <taxon>Strophariaceae</taxon>
        <taxon>Hypholoma</taxon>
    </lineage>
</organism>
<dbReference type="Proteomes" id="UP000054270">
    <property type="component" value="Unassembled WGS sequence"/>
</dbReference>
<evidence type="ECO:0000256" key="2">
    <source>
        <dbReference type="SAM" id="SignalP"/>
    </source>
</evidence>
<feature type="signal peptide" evidence="2">
    <location>
        <begin position="1"/>
        <end position="16"/>
    </location>
</feature>
<name>A0A0D2L107_HYPSF</name>